<keyword evidence="1" id="KW-0732">Signal</keyword>
<dbReference type="Pfam" id="PF08881">
    <property type="entry name" value="CVNH"/>
    <property type="match status" value="1"/>
</dbReference>
<keyword evidence="4" id="KW-1185">Reference proteome</keyword>
<feature type="chain" id="PRO_5045130185" description="Cyanovirin-N domain-containing protein" evidence="1">
    <location>
        <begin position="22"/>
        <end position="179"/>
    </location>
</feature>
<dbReference type="InterPro" id="IPR011058">
    <property type="entry name" value="Cyanovirin-N"/>
</dbReference>
<feature type="domain" description="Cyanovirin-N" evidence="2">
    <location>
        <begin position="42"/>
        <end position="130"/>
    </location>
</feature>
<comment type="caution">
    <text evidence="3">The sequence shown here is derived from an EMBL/GenBank/DDBJ whole genome shotgun (WGS) entry which is preliminary data.</text>
</comment>
<protein>
    <recommendedName>
        <fullName evidence="2">Cyanovirin-N domain-containing protein</fullName>
    </recommendedName>
</protein>
<evidence type="ECO:0000256" key="1">
    <source>
        <dbReference type="SAM" id="SignalP"/>
    </source>
</evidence>
<dbReference type="Proteomes" id="UP001586593">
    <property type="component" value="Unassembled WGS sequence"/>
</dbReference>
<gene>
    <name evidence="3" type="ORF">VTK73DRAFT_7937</name>
</gene>
<evidence type="ECO:0000259" key="2">
    <source>
        <dbReference type="Pfam" id="PF08881"/>
    </source>
</evidence>
<dbReference type="Gene3D" id="2.30.60.10">
    <property type="entry name" value="Cyanovirin-N"/>
    <property type="match status" value="1"/>
</dbReference>
<evidence type="ECO:0000313" key="3">
    <source>
        <dbReference type="EMBL" id="KAL1858123.1"/>
    </source>
</evidence>
<dbReference type="EMBL" id="JAZHXJ010000537">
    <property type="protein sequence ID" value="KAL1858123.1"/>
    <property type="molecule type" value="Genomic_DNA"/>
</dbReference>
<organism evidence="3 4">
    <name type="scientific">Phialemonium thermophilum</name>
    <dbReference type="NCBI Taxonomy" id="223376"/>
    <lineage>
        <taxon>Eukaryota</taxon>
        <taxon>Fungi</taxon>
        <taxon>Dikarya</taxon>
        <taxon>Ascomycota</taxon>
        <taxon>Pezizomycotina</taxon>
        <taxon>Sordariomycetes</taxon>
        <taxon>Sordariomycetidae</taxon>
        <taxon>Cephalothecales</taxon>
        <taxon>Cephalothecaceae</taxon>
        <taxon>Phialemonium</taxon>
    </lineage>
</organism>
<dbReference type="SUPFAM" id="SSF51322">
    <property type="entry name" value="Cyanovirin-N"/>
    <property type="match status" value="1"/>
</dbReference>
<proteinExistence type="predicted"/>
<evidence type="ECO:0000313" key="4">
    <source>
        <dbReference type="Proteomes" id="UP001586593"/>
    </source>
</evidence>
<reference evidence="3 4" key="1">
    <citation type="journal article" date="2024" name="Commun. Biol.">
        <title>Comparative genomic analysis of thermophilic fungi reveals convergent evolutionary adaptations and gene losses.</title>
        <authorList>
            <person name="Steindorff A.S."/>
            <person name="Aguilar-Pontes M.V."/>
            <person name="Robinson A.J."/>
            <person name="Andreopoulos B."/>
            <person name="LaButti K."/>
            <person name="Kuo A."/>
            <person name="Mondo S."/>
            <person name="Riley R."/>
            <person name="Otillar R."/>
            <person name="Haridas S."/>
            <person name="Lipzen A."/>
            <person name="Grimwood J."/>
            <person name="Schmutz J."/>
            <person name="Clum A."/>
            <person name="Reid I.D."/>
            <person name="Moisan M.C."/>
            <person name="Butler G."/>
            <person name="Nguyen T.T.M."/>
            <person name="Dewar K."/>
            <person name="Conant G."/>
            <person name="Drula E."/>
            <person name="Henrissat B."/>
            <person name="Hansel C."/>
            <person name="Singer S."/>
            <person name="Hutchinson M.I."/>
            <person name="de Vries R.P."/>
            <person name="Natvig D.O."/>
            <person name="Powell A.J."/>
            <person name="Tsang A."/>
            <person name="Grigoriev I.V."/>
        </authorList>
    </citation>
    <scope>NUCLEOTIDE SEQUENCE [LARGE SCALE GENOMIC DNA]</scope>
    <source>
        <strain evidence="3 4">ATCC 24622</strain>
    </source>
</reference>
<dbReference type="InterPro" id="IPR036673">
    <property type="entry name" value="Cyanovirin-N_sf"/>
</dbReference>
<accession>A0ABR3WBL9</accession>
<sequence>MRLTFLSQATAVAILPTAAVALPSRRWMSAGPPHEPAPMANFSQSCTALSLNSRDKARLDATCNDLQGRPRPATIDLNICLVNSCGALVGRSGGHFGPSCDVDSCFLSKTSILCNCRDCSGNTVPSIVDLEPLTCSELTAVAVTLMLHALAVAQLLGDMVENHLARLRENEGDFTTGPE</sequence>
<feature type="signal peptide" evidence="1">
    <location>
        <begin position="1"/>
        <end position="21"/>
    </location>
</feature>
<name>A0ABR3WBL9_9PEZI</name>